<organism evidence="2">
    <name type="scientific">freshwater metagenome</name>
    <dbReference type="NCBI Taxonomy" id="449393"/>
    <lineage>
        <taxon>unclassified sequences</taxon>
        <taxon>metagenomes</taxon>
        <taxon>ecological metagenomes</taxon>
    </lineage>
</organism>
<dbReference type="InterPro" id="IPR050625">
    <property type="entry name" value="ParA/MinD_ATPase"/>
</dbReference>
<dbReference type="InterPro" id="IPR059050">
    <property type="entry name" value="Rv3660c_N"/>
</dbReference>
<dbReference type="GO" id="GO:0051782">
    <property type="term" value="P:negative regulation of cell division"/>
    <property type="evidence" value="ECO:0007669"/>
    <property type="project" value="TreeGrafter"/>
</dbReference>
<dbReference type="PANTHER" id="PTHR43384">
    <property type="entry name" value="SEPTUM SITE-DETERMINING PROTEIN MIND HOMOLOG, CHLOROPLASTIC-RELATED"/>
    <property type="match status" value="1"/>
</dbReference>
<dbReference type="Gene3D" id="3.40.50.300">
    <property type="entry name" value="P-loop containing nucleotide triphosphate hydrolases"/>
    <property type="match status" value="1"/>
</dbReference>
<dbReference type="GO" id="GO:0005829">
    <property type="term" value="C:cytosol"/>
    <property type="evidence" value="ECO:0007669"/>
    <property type="project" value="TreeGrafter"/>
</dbReference>
<sequence length="348" mass="35608">MTSTLVFARDPALLEEILRLTAAAGVTPSVAADGGAALRAWSGASLVLVGADAAEELARLRPPRRSRVHVLSWGPPPDPVYRVALTLGAEDVSELPRASSWLTDSLSDAGESRVRSARTLGVVGGSGGAGATTLACAVGQVASRTGPTLVLDADPLGPGVDRLLGLDAAPGVRWDGLGRTAGRLGARALREAVPRRADLGVLTWHAGASTELDESVVRSVVSAAQRGHDTVVVDLPRSTDVVVTDLAARCDLVVVVVDASVAGLASAARLCARTDDQARLRLVVRGAGLDPEAVTRATGVPVLARLGDQRGLVESVDLGFGPVRTRRGPLARCAGELLSQLAARGAAA</sequence>
<evidence type="ECO:0000259" key="1">
    <source>
        <dbReference type="Pfam" id="PF26563"/>
    </source>
</evidence>
<dbReference type="AlphaFoldDB" id="A0A6J6S7Y9"/>
<dbReference type="GO" id="GO:0005524">
    <property type="term" value="F:ATP binding"/>
    <property type="evidence" value="ECO:0007669"/>
    <property type="project" value="TreeGrafter"/>
</dbReference>
<gene>
    <name evidence="2" type="ORF">UFOPK2579_02566</name>
</gene>
<dbReference type="SUPFAM" id="SSF52540">
    <property type="entry name" value="P-loop containing nucleoside triphosphate hydrolases"/>
    <property type="match status" value="1"/>
</dbReference>
<dbReference type="InterPro" id="IPR027417">
    <property type="entry name" value="P-loop_NTPase"/>
</dbReference>
<dbReference type="InterPro" id="IPR022521">
    <property type="entry name" value="Rv3660c"/>
</dbReference>
<dbReference type="NCBIfam" id="TIGR03815">
    <property type="entry name" value="CpaE_hom_Actino"/>
    <property type="match status" value="1"/>
</dbReference>
<name>A0A6J6S7Y9_9ZZZZ</name>
<evidence type="ECO:0000313" key="2">
    <source>
        <dbReference type="EMBL" id="CAB4730828.1"/>
    </source>
</evidence>
<dbReference type="GO" id="GO:0016887">
    <property type="term" value="F:ATP hydrolysis activity"/>
    <property type="evidence" value="ECO:0007669"/>
    <property type="project" value="TreeGrafter"/>
</dbReference>
<dbReference type="PANTHER" id="PTHR43384:SF11">
    <property type="entry name" value="SEPTUM SITE DETERMINING PROTEIN"/>
    <property type="match status" value="1"/>
</dbReference>
<dbReference type="EMBL" id="CAEZXR010000394">
    <property type="protein sequence ID" value="CAB4730828.1"/>
    <property type="molecule type" value="Genomic_DNA"/>
</dbReference>
<dbReference type="Pfam" id="PF26563">
    <property type="entry name" value="Rv3660c_N"/>
    <property type="match status" value="1"/>
</dbReference>
<reference evidence="2" key="1">
    <citation type="submission" date="2020-05" db="EMBL/GenBank/DDBJ databases">
        <authorList>
            <person name="Chiriac C."/>
            <person name="Salcher M."/>
            <person name="Ghai R."/>
            <person name="Kavagutti S V."/>
        </authorList>
    </citation>
    <scope>NUCLEOTIDE SEQUENCE</scope>
</reference>
<proteinExistence type="predicted"/>
<feature type="domain" description="Rv3660c-like CheY-like N-terminal" evidence="1">
    <location>
        <begin position="9"/>
        <end position="113"/>
    </location>
</feature>
<protein>
    <submittedName>
        <fullName evidence="2">Unannotated protein</fullName>
    </submittedName>
</protein>
<accession>A0A6J6S7Y9</accession>
<dbReference type="GO" id="GO:0009898">
    <property type="term" value="C:cytoplasmic side of plasma membrane"/>
    <property type="evidence" value="ECO:0007669"/>
    <property type="project" value="TreeGrafter"/>
</dbReference>